<gene>
    <name evidence="2" type="ORF">Egran_02636</name>
</gene>
<dbReference type="EMBL" id="NPHW01003430">
    <property type="protein sequence ID" value="OXV09602.1"/>
    <property type="molecule type" value="Genomic_DNA"/>
</dbReference>
<protein>
    <submittedName>
        <fullName evidence="2">Uncharacterized protein</fullName>
    </submittedName>
</protein>
<dbReference type="Proteomes" id="UP000243515">
    <property type="component" value="Unassembled WGS sequence"/>
</dbReference>
<evidence type="ECO:0000256" key="1">
    <source>
        <dbReference type="SAM" id="MobiDB-lite"/>
    </source>
</evidence>
<keyword evidence="3" id="KW-1185">Reference proteome</keyword>
<name>A0A232LZQ5_9EURO</name>
<sequence length="120" mass="13682">MTTMTDERKIVRQLAFSADPSGNGTREPRPARRRCLILAGANDNRIARRSDHTEKSNPVSSVPSEAVDGRQGREWTGNDDVMIAKSRMFMRLSGTWSVDDERFMEENKIYGPSRNRRTSH</sequence>
<reference evidence="2 3" key="1">
    <citation type="journal article" date="2015" name="Environ. Microbiol.">
        <title>Metagenome sequence of Elaphomyces granulatus from sporocarp tissue reveals Ascomycota ectomycorrhizal fingerprints of genome expansion and a Proteobacteria-rich microbiome.</title>
        <authorList>
            <person name="Quandt C.A."/>
            <person name="Kohler A."/>
            <person name="Hesse C.N."/>
            <person name="Sharpton T.J."/>
            <person name="Martin F."/>
            <person name="Spatafora J.W."/>
        </authorList>
    </citation>
    <scope>NUCLEOTIDE SEQUENCE [LARGE SCALE GENOMIC DNA]</scope>
    <source>
        <strain evidence="2 3">OSC145934</strain>
    </source>
</reference>
<feature type="compositionally biased region" description="Basic and acidic residues" evidence="1">
    <location>
        <begin position="1"/>
        <end position="10"/>
    </location>
</feature>
<evidence type="ECO:0000313" key="2">
    <source>
        <dbReference type="EMBL" id="OXV09602.1"/>
    </source>
</evidence>
<dbReference type="AlphaFoldDB" id="A0A232LZQ5"/>
<evidence type="ECO:0000313" key="3">
    <source>
        <dbReference type="Proteomes" id="UP000243515"/>
    </source>
</evidence>
<comment type="caution">
    <text evidence="2">The sequence shown here is derived from an EMBL/GenBank/DDBJ whole genome shotgun (WGS) entry which is preliminary data.</text>
</comment>
<proteinExistence type="predicted"/>
<feature type="compositionally biased region" description="Basic and acidic residues" evidence="1">
    <location>
        <begin position="45"/>
        <end position="55"/>
    </location>
</feature>
<accession>A0A232LZQ5</accession>
<organism evidence="2 3">
    <name type="scientific">Elaphomyces granulatus</name>
    <dbReference type="NCBI Taxonomy" id="519963"/>
    <lineage>
        <taxon>Eukaryota</taxon>
        <taxon>Fungi</taxon>
        <taxon>Dikarya</taxon>
        <taxon>Ascomycota</taxon>
        <taxon>Pezizomycotina</taxon>
        <taxon>Eurotiomycetes</taxon>
        <taxon>Eurotiomycetidae</taxon>
        <taxon>Eurotiales</taxon>
        <taxon>Elaphomycetaceae</taxon>
        <taxon>Elaphomyces</taxon>
    </lineage>
</organism>
<feature type="region of interest" description="Disordered" evidence="1">
    <location>
        <begin position="1"/>
        <end position="79"/>
    </location>
</feature>